<dbReference type="Proteomes" id="UP001066276">
    <property type="component" value="Chromosome 3_1"/>
</dbReference>
<protein>
    <submittedName>
        <fullName evidence="1">Uncharacterized protein</fullName>
    </submittedName>
</protein>
<reference evidence="1" key="1">
    <citation type="journal article" date="2022" name="bioRxiv">
        <title>Sequencing and chromosome-scale assembly of the giantPleurodeles waltlgenome.</title>
        <authorList>
            <person name="Brown T."/>
            <person name="Elewa A."/>
            <person name="Iarovenko S."/>
            <person name="Subramanian E."/>
            <person name="Araus A.J."/>
            <person name="Petzold A."/>
            <person name="Susuki M."/>
            <person name="Suzuki K.-i.T."/>
            <person name="Hayashi T."/>
            <person name="Toyoda A."/>
            <person name="Oliveira C."/>
            <person name="Osipova E."/>
            <person name="Leigh N.D."/>
            <person name="Simon A."/>
            <person name="Yun M.H."/>
        </authorList>
    </citation>
    <scope>NUCLEOTIDE SEQUENCE</scope>
    <source>
        <strain evidence="1">20211129_DDA</strain>
        <tissue evidence="1">Liver</tissue>
    </source>
</reference>
<dbReference type="AlphaFoldDB" id="A0AAV7U8C4"/>
<gene>
    <name evidence="1" type="ORF">NDU88_000712</name>
</gene>
<comment type="caution">
    <text evidence="1">The sequence shown here is derived from an EMBL/GenBank/DDBJ whole genome shotgun (WGS) entry which is preliminary data.</text>
</comment>
<keyword evidence="2" id="KW-1185">Reference proteome</keyword>
<evidence type="ECO:0000313" key="1">
    <source>
        <dbReference type="EMBL" id="KAJ1183902.1"/>
    </source>
</evidence>
<accession>A0AAV7U8C4</accession>
<evidence type="ECO:0000313" key="2">
    <source>
        <dbReference type="Proteomes" id="UP001066276"/>
    </source>
</evidence>
<proteinExistence type="predicted"/>
<organism evidence="1 2">
    <name type="scientific">Pleurodeles waltl</name>
    <name type="common">Iberian ribbed newt</name>
    <dbReference type="NCBI Taxonomy" id="8319"/>
    <lineage>
        <taxon>Eukaryota</taxon>
        <taxon>Metazoa</taxon>
        <taxon>Chordata</taxon>
        <taxon>Craniata</taxon>
        <taxon>Vertebrata</taxon>
        <taxon>Euteleostomi</taxon>
        <taxon>Amphibia</taxon>
        <taxon>Batrachia</taxon>
        <taxon>Caudata</taxon>
        <taxon>Salamandroidea</taxon>
        <taxon>Salamandridae</taxon>
        <taxon>Pleurodelinae</taxon>
        <taxon>Pleurodeles</taxon>
    </lineage>
</organism>
<sequence length="129" mass="14219">MRWGCALGSQGGPLYPQRLTARASARVPLSAPGDGPEMRHYSPGRREKIIIKQEPGVNKVLNWCEAGNCKRRRACAYSGTEGPWALQLRAEGFDPEAQVQSELSAWKGTLPELTIWKETTLGQRREAGA</sequence>
<name>A0AAV7U8C4_PLEWA</name>
<dbReference type="EMBL" id="JANPWB010000005">
    <property type="protein sequence ID" value="KAJ1183902.1"/>
    <property type="molecule type" value="Genomic_DNA"/>
</dbReference>